<evidence type="ECO:0000313" key="2">
    <source>
        <dbReference type="Proteomes" id="UP001057455"/>
    </source>
</evidence>
<comment type="caution">
    <text evidence="1">The sequence shown here is derived from an EMBL/GenBank/DDBJ whole genome shotgun (WGS) entry which is preliminary data.</text>
</comment>
<organism evidence="1 2">
    <name type="scientific">Babesia ovis</name>
    <dbReference type="NCBI Taxonomy" id="5869"/>
    <lineage>
        <taxon>Eukaryota</taxon>
        <taxon>Sar</taxon>
        <taxon>Alveolata</taxon>
        <taxon>Apicomplexa</taxon>
        <taxon>Aconoidasida</taxon>
        <taxon>Piroplasmida</taxon>
        <taxon>Babesiidae</taxon>
        <taxon>Babesia</taxon>
    </lineage>
</organism>
<dbReference type="EMBL" id="BLIY01000016">
    <property type="protein sequence ID" value="GFE54445.1"/>
    <property type="molecule type" value="Genomic_DNA"/>
</dbReference>
<reference evidence="1" key="1">
    <citation type="submission" date="2019-12" db="EMBL/GenBank/DDBJ databases">
        <title>Genome sequence of Babesia ovis.</title>
        <authorList>
            <person name="Yamagishi J."/>
            <person name="Sevinc F."/>
            <person name="Xuan X."/>
        </authorList>
    </citation>
    <scope>NUCLEOTIDE SEQUENCE</scope>
    <source>
        <strain evidence="1">Selcuk</strain>
    </source>
</reference>
<protein>
    <submittedName>
        <fullName evidence="1">Fab1 phosphatidylinositol 3-phosphate 5-kinase, putative</fullName>
    </submittedName>
</protein>
<dbReference type="Proteomes" id="UP001057455">
    <property type="component" value="Unassembled WGS sequence"/>
</dbReference>
<evidence type="ECO:0000313" key="1">
    <source>
        <dbReference type="EMBL" id="GFE54445.1"/>
    </source>
</evidence>
<name>A0A9W5TAK3_BABOV</name>
<dbReference type="AntiFam" id="ANF00081">
    <property type="entry name" value="Shadow ORF (opposite lysS)"/>
</dbReference>
<accession>A0A9W5TAK3</accession>
<keyword evidence="2" id="KW-1185">Reference proteome</keyword>
<gene>
    <name evidence="1" type="ORF">BaOVIS_018490</name>
</gene>
<dbReference type="AlphaFoldDB" id="A0A9W5TAK3"/>
<proteinExistence type="predicted"/>
<sequence>MRWLIDVILHGTFEEGRHQVSPGSALQALWIYPSLMQYFQQFINITRFNFYTSAFLYEAGHCSCFELGYLGAQILGQCSHNFFQQSNHIAGIRQLLVNLYHGEFGRMLSAGAFIAEALPDFKYLLGKPPCNESLEVELWSYTKIELFVQCFGTCLEGRCIGATVHVLQCGRLDLNKTLVMQELAQFPDDT</sequence>